<dbReference type="CDD" id="cd02953">
    <property type="entry name" value="DsbDgamma"/>
    <property type="match status" value="1"/>
</dbReference>
<keyword evidence="13 18" id="KW-0472">Membrane</keyword>
<dbReference type="InterPro" id="IPR028250">
    <property type="entry name" value="DsbDN"/>
</dbReference>
<feature type="transmembrane region" description="Helical" evidence="18">
    <location>
        <begin position="335"/>
        <end position="355"/>
    </location>
</feature>
<dbReference type="InterPro" id="IPR022910">
    <property type="entry name" value="Thiol_diS_interchange_DbsD"/>
</dbReference>
<evidence type="ECO:0000256" key="18">
    <source>
        <dbReference type="HAMAP-Rule" id="MF_00399"/>
    </source>
</evidence>
<keyword evidence="6 18" id="KW-0812">Transmembrane</keyword>
<feature type="chain" id="PRO_5017090454" description="Thiol:disulfide interchange protein DsbD" evidence="18">
    <location>
        <begin position="22"/>
        <end position="590"/>
    </location>
</feature>
<dbReference type="InterPro" id="IPR035671">
    <property type="entry name" value="DsbD_gamma"/>
</dbReference>
<evidence type="ECO:0000313" key="21">
    <source>
        <dbReference type="Proteomes" id="UP000252038"/>
    </source>
</evidence>
<evidence type="ECO:0000256" key="16">
    <source>
        <dbReference type="ARBA" id="ARBA00047388"/>
    </source>
</evidence>
<dbReference type="Pfam" id="PF11412">
    <property type="entry name" value="DsbD_N"/>
    <property type="match status" value="1"/>
</dbReference>
<dbReference type="SUPFAM" id="SSF52833">
    <property type="entry name" value="Thioredoxin-like"/>
    <property type="match status" value="1"/>
</dbReference>
<keyword evidence="10 18" id="KW-1133">Transmembrane helix</keyword>
<evidence type="ECO:0000256" key="7">
    <source>
        <dbReference type="ARBA" id="ARBA00022729"/>
    </source>
</evidence>
<comment type="catalytic activity">
    <reaction evidence="16 18">
        <text>[protein]-dithiol + NAD(+) = [protein]-disulfide + NADH + H(+)</text>
        <dbReference type="Rhea" id="RHEA:18749"/>
        <dbReference type="Rhea" id="RHEA-COMP:10593"/>
        <dbReference type="Rhea" id="RHEA-COMP:10594"/>
        <dbReference type="ChEBI" id="CHEBI:15378"/>
        <dbReference type="ChEBI" id="CHEBI:29950"/>
        <dbReference type="ChEBI" id="CHEBI:50058"/>
        <dbReference type="ChEBI" id="CHEBI:57540"/>
        <dbReference type="ChEBI" id="CHEBI:57945"/>
        <dbReference type="EC" id="1.8.1.8"/>
    </reaction>
</comment>
<dbReference type="Gene3D" id="3.40.30.10">
    <property type="entry name" value="Glutaredoxin"/>
    <property type="match status" value="1"/>
</dbReference>
<dbReference type="GO" id="GO:0009055">
    <property type="term" value="F:electron transfer activity"/>
    <property type="evidence" value="ECO:0007669"/>
    <property type="project" value="UniProtKB-UniRule"/>
</dbReference>
<evidence type="ECO:0000256" key="15">
    <source>
        <dbReference type="ARBA" id="ARBA00023284"/>
    </source>
</evidence>
<dbReference type="EC" id="1.8.1.8" evidence="18"/>
<dbReference type="Proteomes" id="UP000252038">
    <property type="component" value="Chromosome"/>
</dbReference>
<feature type="transmembrane region" description="Helical" evidence="18">
    <location>
        <begin position="293"/>
        <end position="323"/>
    </location>
</feature>
<comment type="function">
    <text evidence="18">Required to facilitate the formation of correct disulfide bonds in some periplasmic proteins and for the assembly of the periplasmic c-type cytochromes. Acts by transferring electrons from cytoplasmic thioredoxin to the periplasm. This transfer involves a cascade of disulfide bond formation and reduction steps.</text>
</comment>
<protein>
    <recommendedName>
        <fullName evidence="18">Thiol:disulfide interchange protein DsbD</fullName>
        <ecNumber evidence="18">1.8.1.8</ecNumber>
    </recommendedName>
    <alternativeName>
        <fullName evidence="18">Protein-disulfide reductase</fullName>
        <shortName evidence="18">Disulfide reductase</shortName>
    </alternativeName>
</protein>
<evidence type="ECO:0000313" key="20">
    <source>
        <dbReference type="EMBL" id="AXE33763.1"/>
    </source>
</evidence>
<keyword evidence="12 18" id="KW-0520">NAD</keyword>
<evidence type="ECO:0000256" key="1">
    <source>
        <dbReference type="ARBA" id="ARBA00004429"/>
    </source>
</evidence>
<feature type="domain" description="Thioredoxin" evidence="19">
    <location>
        <begin position="459"/>
        <end position="588"/>
    </location>
</feature>
<dbReference type="RefSeq" id="WP_114072723.1">
    <property type="nucleotide sequence ID" value="NZ_CP029554.1"/>
</dbReference>
<evidence type="ECO:0000256" key="10">
    <source>
        <dbReference type="ARBA" id="ARBA00022989"/>
    </source>
</evidence>
<dbReference type="PROSITE" id="PS51352">
    <property type="entry name" value="THIOREDOXIN_2"/>
    <property type="match status" value="1"/>
</dbReference>
<keyword evidence="9 18" id="KW-0249">Electron transport</keyword>
<evidence type="ECO:0000256" key="12">
    <source>
        <dbReference type="ARBA" id="ARBA00023027"/>
    </source>
</evidence>
<keyword evidence="4 18" id="KW-1003">Cell membrane</keyword>
<evidence type="ECO:0000256" key="2">
    <source>
        <dbReference type="ARBA" id="ARBA00007241"/>
    </source>
</evidence>
<dbReference type="GO" id="GO:0005886">
    <property type="term" value="C:plasma membrane"/>
    <property type="evidence" value="ECO:0007669"/>
    <property type="project" value="UniProtKB-SubCell"/>
</dbReference>
<keyword evidence="8 18" id="KW-0201">Cytochrome c-type biogenesis</keyword>
<evidence type="ECO:0000256" key="9">
    <source>
        <dbReference type="ARBA" id="ARBA00022982"/>
    </source>
</evidence>
<dbReference type="SUPFAM" id="SSF74863">
    <property type="entry name" value="Thiol:disulfide interchange protein DsbD, N-terminal domain (DsbD-alpha)"/>
    <property type="match status" value="1"/>
</dbReference>
<gene>
    <name evidence="18" type="primary">dsbD</name>
    <name evidence="20" type="ORF">DK843_05185</name>
</gene>
<feature type="disulfide bond" description="Redox-active" evidence="18">
    <location>
        <begin position="503"/>
        <end position="506"/>
    </location>
</feature>
<accession>A0A344UER5</accession>
<dbReference type="GO" id="GO:0045454">
    <property type="term" value="P:cell redox homeostasis"/>
    <property type="evidence" value="ECO:0007669"/>
    <property type="project" value="TreeGrafter"/>
</dbReference>
<feature type="transmembrane region" description="Helical" evidence="18">
    <location>
        <begin position="422"/>
        <end position="444"/>
    </location>
</feature>
<comment type="subcellular location">
    <subcellularLocation>
        <location evidence="1 18">Cell inner membrane</location>
        <topology evidence="1 18">Multi-pass membrane protein</topology>
    </subcellularLocation>
</comment>
<dbReference type="Pfam" id="PF02683">
    <property type="entry name" value="DsbD_TM"/>
    <property type="match status" value="1"/>
</dbReference>
<dbReference type="EMBL" id="CP029554">
    <property type="protein sequence ID" value="AXE33763.1"/>
    <property type="molecule type" value="Genomic_DNA"/>
</dbReference>
<comment type="catalytic activity">
    <reaction evidence="17 18">
        <text>[protein]-dithiol + NADP(+) = [protein]-disulfide + NADPH + H(+)</text>
        <dbReference type="Rhea" id="RHEA:18753"/>
        <dbReference type="Rhea" id="RHEA-COMP:10593"/>
        <dbReference type="Rhea" id="RHEA-COMP:10594"/>
        <dbReference type="ChEBI" id="CHEBI:15378"/>
        <dbReference type="ChEBI" id="CHEBI:29950"/>
        <dbReference type="ChEBI" id="CHEBI:50058"/>
        <dbReference type="ChEBI" id="CHEBI:57783"/>
        <dbReference type="ChEBI" id="CHEBI:58349"/>
        <dbReference type="EC" id="1.8.1.8"/>
    </reaction>
</comment>
<dbReference type="InterPro" id="IPR013766">
    <property type="entry name" value="Thioredoxin_domain"/>
</dbReference>
<dbReference type="PROSITE" id="PS00194">
    <property type="entry name" value="THIOREDOXIN_1"/>
    <property type="match status" value="1"/>
</dbReference>
<keyword evidence="11 18" id="KW-0560">Oxidoreductase</keyword>
<evidence type="ECO:0000256" key="8">
    <source>
        <dbReference type="ARBA" id="ARBA00022748"/>
    </source>
</evidence>
<feature type="transmembrane region" description="Helical" evidence="18">
    <location>
        <begin position="250"/>
        <end position="272"/>
    </location>
</feature>
<comment type="similarity">
    <text evidence="2 18">Belongs to the thioredoxin family. DsbD subfamily.</text>
</comment>
<feature type="transmembrane region" description="Helical" evidence="18">
    <location>
        <begin position="214"/>
        <end position="238"/>
    </location>
</feature>
<dbReference type="GO" id="GO:0017004">
    <property type="term" value="P:cytochrome complex assembly"/>
    <property type="evidence" value="ECO:0007669"/>
    <property type="project" value="UniProtKB-UniRule"/>
</dbReference>
<feature type="disulfide bond" description="Redox-active" evidence="18">
    <location>
        <begin position="116"/>
        <end position="122"/>
    </location>
</feature>
<feature type="transmembrane region" description="Helical" evidence="18">
    <location>
        <begin position="367"/>
        <end position="385"/>
    </location>
</feature>
<dbReference type="AlphaFoldDB" id="A0A344UER5"/>
<comment type="caution">
    <text evidence="18">Lacks conserved residue(s) required for the propagation of feature annotation.</text>
</comment>
<evidence type="ECO:0000256" key="4">
    <source>
        <dbReference type="ARBA" id="ARBA00022475"/>
    </source>
</evidence>
<dbReference type="NCBIfam" id="NF001419">
    <property type="entry name" value="PRK00293.1"/>
    <property type="match status" value="1"/>
</dbReference>
<name>A0A344UER5_9NEIS</name>
<keyword evidence="5 18" id="KW-0997">Cell inner membrane</keyword>
<reference evidence="20 21" key="1">
    <citation type="submission" date="2018-05" db="EMBL/GenBank/DDBJ databases">
        <title>Genome sequencing, assembly and analysis of the novel insecticidal bacterium, Chromobacterium phragmitis.</title>
        <authorList>
            <person name="Sparks M.E."/>
            <person name="Blackburn M.B."/>
            <person name="Gundersen-Rindal D.E."/>
        </authorList>
    </citation>
    <scope>NUCLEOTIDE SEQUENCE [LARGE SCALE GENOMIC DNA]</scope>
    <source>
        <strain evidence="20">IIBBL 274-1</strain>
    </source>
</reference>
<dbReference type="InterPro" id="IPR036249">
    <property type="entry name" value="Thioredoxin-like_sf"/>
</dbReference>
<dbReference type="InterPro" id="IPR003834">
    <property type="entry name" value="Cyt_c_assmbl_TM_dom"/>
</dbReference>
<dbReference type="PANTHER" id="PTHR32234">
    <property type="entry name" value="THIOL:DISULFIDE INTERCHANGE PROTEIN DSBD"/>
    <property type="match status" value="1"/>
</dbReference>
<evidence type="ECO:0000256" key="17">
    <source>
        <dbReference type="ARBA" id="ARBA00047804"/>
    </source>
</evidence>
<evidence type="ECO:0000256" key="5">
    <source>
        <dbReference type="ARBA" id="ARBA00022519"/>
    </source>
</evidence>
<evidence type="ECO:0000256" key="11">
    <source>
        <dbReference type="ARBA" id="ARBA00023002"/>
    </source>
</evidence>
<organism evidence="20 21">
    <name type="scientific">Chromobacterium phragmitis</name>
    <dbReference type="NCBI Taxonomy" id="2202141"/>
    <lineage>
        <taxon>Bacteria</taxon>
        <taxon>Pseudomonadati</taxon>
        <taxon>Pseudomonadota</taxon>
        <taxon>Betaproteobacteria</taxon>
        <taxon>Neisseriales</taxon>
        <taxon>Chromobacteriaceae</taxon>
        <taxon>Chromobacterium</taxon>
    </lineage>
</organism>
<dbReference type="PANTHER" id="PTHR32234:SF0">
    <property type="entry name" value="THIOL:DISULFIDE INTERCHANGE PROTEIN DSBD"/>
    <property type="match status" value="1"/>
</dbReference>
<evidence type="ECO:0000256" key="13">
    <source>
        <dbReference type="ARBA" id="ARBA00023136"/>
    </source>
</evidence>
<feature type="transmembrane region" description="Helical" evidence="18">
    <location>
        <begin position="171"/>
        <end position="193"/>
    </location>
</feature>
<evidence type="ECO:0000256" key="14">
    <source>
        <dbReference type="ARBA" id="ARBA00023157"/>
    </source>
</evidence>
<evidence type="ECO:0000256" key="6">
    <source>
        <dbReference type="ARBA" id="ARBA00022692"/>
    </source>
</evidence>
<keyword evidence="14 18" id="KW-1015">Disulfide bond</keyword>
<dbReference type="InterPro" id="IPR017937">
    <property type="entry name" value="Thioredoxin_CS"/>
</dbReference>
<dbReference type="Gene3D" id="2.60.40.1250">
    <property type="entry name" value="Thiol:disulfide interchange protein DsbD, N-terminal domain"/>
    <property type="match status" value="1"/>
</dbReference>
<dbReference type="InterPro" id="IPR036929">
    <property type="entry name" value="DsbDN_sf"/>
</dbReference>
<evidence type="ECO:0000259" key="19">
    <source>
        <dbReference type="PROSITE" id="PS51352"/>
    </source>
</evidence>
<dbReference type="Pfam" id="PF13899">
    <property type="entry name" value="Thioredoxin_7"/>
    <property type="match status" value="1"/>
</dbReference>
<feature type="signal peptide" evidence="18">
    <location>
        <begin position="1"/>
        <end position="21"/>
    </location>
</feature>
<dbReference type="KEGG" id="chrb:DK843_05185"/>
<proteinExistence type="inferred from homology"/>
<keyword evidence="3 18" id="KW-0813">Transport</keyword>
<sequence length="590" mass="62008" precursor="true">MLRLIWSLFLLALAWAAPAGAQTDFLPPEQAFRLSVAELGDGQVKLSWDISDGYYLYRKNIKVEALPAGDAPSLEMPAGQIVSDEFFGESEVYFKHLEVLVQANQARQLRIGWQGCAKAGLCYPPQSRVITLQNHAPPASAAADIAPDTAASDASAQGEDQALADRLAQAGIAWVLLAFFGLGLLMTFTPCVLPMVPILSSLIVGSGASPKRGFALALAFVLPMALTYAALGAAAAAMGANLQAALQTPWALGVFAALFVLLALAMFGVYELQLPAFIRDRLNQASQRQQGGTLGGAAGMGVLSALLVGPCMTAPLAGALLYISESGDVLKGSLALLAMGLGMGAPLLAVGALGAKLLPRPGLWMNRVKAAFGFVLLAMAIWFLARVLPAAAALALSGAWLFALAVWLFSISHPWQASGRQWLLRGSAVLLGLWSAAMLLGAAAGQGNPLQPLAFSLSSSAGAPASAMDAFATLRSPAALQRELDAARAKGQWTLVDYYADWCVACKEIEHEVFGDARVRQALAGMRLLRPDVTAANDDSSQLMASRQVLGPPTLLLIGPDGKERRAQRIIGKLSADAFLARLKQAKEQG</sequence>
<feature type="transmembrane region" description="Helical" evidence="18">
    <location>
        <begin position="391"/>
        <end position="410"/>
    </location>
</feature>
<dbReference type="HAMAP" id="MF_00399">
    <property type="entry name" value="DbsD"/>
    <property type="match status" value="1"/>
</dbReference>
<dbReference type="GO" id="GO:0047134">
    <property type="term" value="F:protein-disulfide reductase [NAD(P)H] activity"/>
    <property type="evidence" value="ECO:0007669"/>
    <property type="project" value="UniProtKB-UniRule"/>
</dbReference>
<keyword evidence="15 18" id="KW-0676">Redox-active center</keyword>
<evidence type="ECO:0000256" key="3">
    <source>
        <dbReference type="ARBA" id="ARBA00022448"/>
    </source>
</evidence>
<keyword evidence="7 18" id="KW-0732">Signal</keyword>